<keyword evidence="1" id="KW-1133">Transmembrane helix</keyword>
<evidence type="ECO:0000313" key="2">
    <source>
        <dbReference type="EMBL" id="PFR89393.1"/>
    </source>
</evidence>
<dbReference type="EMBL" id="NVBO01000317">
    <property type="protein sequence ID" value="PFR89393.1"/>
    <property type="molecule type" value="Genomic_DNA"/>
</dbReference>
<feature type="transmembrane region" description="Helical" evidence="1">
    <location>
        <begin position="20"/>
        <end position="38"/>
    </location>
</feature>
<evidence type="ECO:0000313" key="3">
    <source>
        <dbReference type="Proteomes" id="UP000226357"/>
    </source>
</evidence>
<evidence type="ECO:0000256" key="1">
    <source>
        <dbReference type="SAM" id="Phobius"/>
    </source>
</evidence>
<sequence length="67" mass="7879">MALSHAHQANILKCPQNENYIILQLFMRIQLIFLFWGASNLRKQVIPKTIKINFGSKKTQNFHFYTA</sequence>
<dbReference type="AlphaFoldDB" id="A0AA44TCD4"/>
<accession>A0AA44TCD4</accession>
<name>A0AA44TCD4_BACCE</name>
<dbReference type="Proteomes" id="UP000226357">
    <property type="component" value="Unassembled WGS sequence"/>
</dbReference>
<gene>
    <name evidence="2" type="ORF">COK38_24685</name>
</gene>
<keyword evidence="1" id="KW-0472">Membrane</keyword>
<protein>
    <submittedName>
        <fullName evidence="2">Uncharacterized protein</fullName>
    </submittedName>
</protein>
<proteinExistence type="predicted"/>
<organism evidence="2 3">
    <name type="scientific">Bacillus cereus</name>
    <dbReference type="NCBI Taxonomy" id="1396"/>
    <lineage>
        <taxon>Bacteria</taxon>
        <taxon>Bacillati</taxon>
        <taxon>Bacillota</taxon>
        <taxon>Bacilli</taxon>
        <taxon>Bacillales</taxon>
        <taxon>Bacillaceae</taxon>
        <taxon>Bacillus</taxon>
        <taxon>Bacillus cereus group</taxon>
    </lineage>
</organism>
<keyword evidence="1" id="KW-0812">Transmembrane</keyword>
<comment type="caution">
    <text evidence="2">The sequence shown here is derived from an EMBL/GenBank/DDBJ whole genome shotgun (WGS) entry which is preliminary data.</text>
</comment>
<reference evidence="2 3" key="1">
    <citation type="submission" date="2017-09" db="EMBL/GenBank/DDBJ databases">
        <title>Large-scale bioinformatics analysis of Bacillus genomes uncovers conserved roles of natural products in bacterial physiology.</title>
        <authorList>
            <consortium name="Agbiome Team Llc"/>
            <person name="Bleich R.M."/>
            <person name="Grubbs K.J."/>
            <person name="Santa Maria K.C."/>
            <person name="Allen S.E."/>
            <person name="Farag S."/>
            <person name="Shank E.A."/>
            <person name="Bowers A."/>
        </authorList>
    </citation>
    <scope>NUCLEOTIDE SEQUENCE [LARGE SCALE GENOMIC DNA]</scope>
    <source>
        <strain evidence="2 3">AFS067272</strain>
    </source>
</reference>